<feature type="transmembrane region" description="Helical" evidence="2">
    <location>
        <begin position="6"/>
        <end position="23"/>
    </location>
</feature>
<dbReference type="GO" id="GO:0005886">
    <property type="term" value="C:plasma membrane"/>
    <property type="evidence" value="ECO:0007669"/>
    <property type="project" value="TreeGrafter"/>
</dbReference>
<dbReference type="Proteomes" id="UP001144256">
    <property type="component" value="Unassembled WGS sequence"/>
</dbReference>
<protein>
    <recommendedName>
        <fullName evidence="3">Prepilin type IV endopeptidase peptidase domain-containing protein</fullName>
    </recommendedName>
</protein>
<keyword evidence="5" id="KW-1185">Reference proteome</keyword>
<feature type="transmembrane region" description="Helical" evidence="2">
    <location>
        <begin position="138"/>
        <end position="156"/>
    </location>
</feature>
<feature type="transmembrane region" description="Helical" evidence="2">
    <location>
        <begin position="82"/>
        <end position="107"/>
    </location>
</feature>
<feature type="transmembrane region" description="Helical" evidence="2">
    <location>
        <begin position="30"/>
        <end position="46"/>
    </location>
</feature>
<dbReference type="PANTHER" id="PTHR30487:SF0">
    <property type="entry name" value="PREPILIN LEADER PEPTIDASE_N-METHYLTRANSFERASE-RELATED"/>
    <property type="match status" value="1"/>
</dbReference>
<keyword evidence="2" id="KW-1133">Transmembrane helix</keyword>
<accession>A0A9W6DFL9</accession>
<dbReference type="AlphaFoldDB" id="A0A9W6DFL9"/>
<gene>
    <name evidence="4" type="ORF">SH1V18_38610</name>
</gene>
<dbReference type="InterPro" id="IPR000045">
    <property type="entry name" value="Prepilin_IV_endopep_pep"/>
</dbReference>
<dbReference type="GO" id="GO:0004190">
    <property type="term" value="F:aspartic-type endopeptidase activity"/>
    <property type="evidence" value="ECO:0007669"/>
    <property type="project" value="InterPro"/>
</dbReference>
<evidence type="ECO:0000256" key="1">
    <source>
        <dbReference type="ARBA" id="ARBA00005801"/>
    </source>
</evidence>
<evidence type="ECO:0000259" key="3">
    <source>
        <dbReference type="Pfam" id="PF01478"/>
    </source>
</evidence>
<reference evidence="4" key="1">
    <citation type="submission" date="2022-06" db="EMBL/GenBank/DDBJ databases">
        <title>Vallitalea longa sp. nov., an anaerobic bacterium isolated from marine sediment.</title>
        <authorList>
            <person name="Hirano S."/>
            <person name="Terahara T."/>
            <person name="Mori K."/>
            <person name="Hamada M."/>
            <person name="Matsumoto R."/>
            <person name="Kobayashi T."/>
        </authorList>
    </citation>
    <scope>NUCLEOTIDE SEQUENCE</scope>
    <source>
        <strain evidence="4">SH18-1</strain>
    </source>
</reference>
<organism evidence="4 5">
    <name type="scientific">Vallitalea longa</name>
    <dbReference type="NCBI Taxonomy" id="2936439"/>
    <lineage>
        <taxon>Bacteria</taxon>
        <taxon>Bacillati</taxon>
        <taxon>Bacillota</taxon>
        <taxon>Clostridia</taxon>
        <taxon>Lachnospirales</taxon>
        <taxon>Vallitaleaceae</taxon>
        <taxon>Vallitalea</taxon>
    </lineage>
</organism>
<comment type="caution">
    <text evidence="4">The sequence shown here is derived from an EMBL/GenBank/DDBJ whole genome shotgun (WGS) entry which is preliminary data.</text>
</comment>
<dbReference type="EMBL" id="BRLB01000016">
    <property type="protein sequence ID" value="GKX31381.1"/>
    <property type="molecule type" value="Genomic_DNA"/>
</dbReference>
<comment type="similarity">
    <text evidence="1">Belongs to the peptidase A24 family.</text>
</comment>
<name>A0A9W6DFL9_9FIRM</name>
<proteinExistence type="inferred from homology"/>
<dbReference type="GO" id="GO:0006465">
    <property type="term" value="P:signal peptide processing"/>
    <property type="evidence" value="ECO:0007669"/>
    <property type="project" value="TreeGrafter"/>
</dbReference>
<evidence type="ECO:0000313" key="5">
    <source>
        <dbReference type="Proteomes" id="UP001144256"/>
    </source>
</evidence>
<feature type="transmembrane region" description="Helical" evidence="2">
    <location>
        <begin position="52"/>
        <end position="70"/>
    </location>
</feature>
<dbReference type="Pfam" id="PF01478">
    <property type="entry name" value="Peptidase_A24"/>
    <property type="match status" value="1"/>
</dbReference>
<keyword evidence="2" id="KW-0472">Membrane</keyword>
<evidence type="ECO:0000313" key="4">
    <source>
        <dbReference type="EMBL" id="GKX31381.1"/>
    </source>
</evidence>
<dbReference type="Gene3D" id="1.20.120.1220">
    <property type="match status" value="1"/>
</dbReference>
<dbReference type="PANTHER" id="PTHR30487">
    <property type="entry name" value="TYPE 4 PREPILIN-LIKE PROTEINS LEADER PEPTIDE-PROCESSING ENZYME"/>
    <property type="match status" value="1"/>
</dbReference>
<sequence>MIYYIITAIFTGILLNLILGKYFKIKKYPLTVILSIIIMFILIRTFDNQLMIIKGFLFSEVLIFTSIVDFKTRTIPNTVHIVILLLSIININLLQSMLGFIVVPLPFLLAALLEPNSIGGGDIKLMSAIGFLLEVKNGLIAGMISLIIAVAINSILYKLKRKDKSESFPLGLYLSIGSFVSYINI</sequence>
<dbReference type="RefSeq" id="WP_281818384.1">
    <property type="nucleotide sequence ID" value="NZ_BRLB01000016.1"/>
</dbReference>
<dbReference type="InterPro" id="IPR050882">
    <property type="entry name" value="Prepilin_peptidase/N-MTase"/>
</dbReference>
<keyword evidence="2" id="KW-0812">Transmembrane</keyword>
<evidence type="ECO:0000256" key="2">
    <source>
        <dbReference type="SAM" id="Phobius"/>
    </source>
</evidence>
<feature type="domain" description="Prepilin type IV endopeptidase peptidase" evidence="3">
    <location>
        <begin position="57"/>
        <end position="152"/>
    </location>
</feature>